<evidence type="ECO:0000313" key="2">
    <source>
        <dbReference type="Proteomes" id="UP000821837"/>
    </source>
</evidence>
<dbReference type="EMBL" id="JABSTV010001245">
    <property type="protein sequence ID" value="KAH7984458.1"/>
    <property type="molecule type" value="Genomic_DNA"/>
</dbReference>
<organism evidence="1 2">
    <name type="scientific">Rhipicephalus sanguineus</name>
    <name type="common">Brown dog tick</name>
    <name type="synonym">Ixodes sanguineus</name>
    <dbReference type="NCBI Taxonomy" id="34632"/>
    <lineage>
        <taxon>Eukaryota</taxon>
        <taxon>Metazoa</taxon>
        <taxon>Ecdysozoa</taxon>
        <taxon>Arthropoda</taxon>
        <taxon>Chelicerata</taxon>
        <taxon>Arachnida</taxon>
        <taxon>Acari</taxon>
        <taxon>Parasitiformes</taxon>
        <taxon>Ixodida</taxon>
        <taxon>Ixodoidea</taxon>
        <taxon>Ixodidae</taxon>
        <taxon>Rhipicephalinae</taxon>
        <taxon>Rhipicephalus</taxon>
        <taxon>Rhipicephalus</taxon>
    </lineage>
</organism>
<gene>
    <name evidence="1" type="ORF">HPB52_021015</name>
</gene>
<name>A0A9D4TBK9_RHISA</name>
<dbReference type="Proteomes" id="UP000821837">
    <property type="component" value="Chromosome 1"/>
</dbReference>
<sequence>MDAQTPEKPETLLQRRWSTCAPLALCCERERVDRLYHGEDLALPERGLRCHPASLRTPRRFPNSWQERRKYQWFPFLLMRDLNLCGVMSRSTSFVLYGAVSPEWQQPITVISVDAHGGARTCAWTGAHITTRSCLATSPTDEPLRCRPEKELVPLSLATFWLSPFAGFHCSSPPASGEPRQHQRNLAELPYETEQGLEPGITYRAPG</sequence>
<comment type="caution">
    <text evidence="1">The sequence shown here is derived from an EMBL/GenBank/DDBJ whole genome shotgun (WGS) entry which is preliminary data.</text>
</comment>
<keyword evidence="2" id="KW-1185">Reference proteome</keyword>
<reference evidence="1" key="2">
    <citation type="submission" date="2021-09" db="EMBL/GenBank/DDBJ databases">
        <authorList>
            <person name="Jia N."/>
            <person name="Wang J."/>
            <person name="Shi W."/>
            <person name="Du L."/>
            <person name="Sun Y."/>
            <person name="Zhan W."/>
            <person name="Jiang J."/>
            <person name="Wang Q."/>
            <person name="Zhang B."/>
            <person name="Ji P."/>
            <person name="Sakyi L.B."/>
            <person name="Cui X."/>
            <person name="Yuan T."/>
            <person name="Jiang B."/>
            <person name="Yang W."/>
            <person name="Lam T.T.-Y."/>
            <person name="Chang Q."/>
            <person name="Ding S."/>
            <person name="Wang X."/>
            <person name="Zhu J."/>
            <person name="Ruan X."/>
            <person name="Zhao L."/>
            <person name="Wei J."/>
            <person name="Que T."/>
            <person name="Du C."/>
            <person name="Cheng J."/>
            <person name="Dai P."/>
            <person name="Han X."/>
            <person name="Huang E."/>
            <person name="Gao Y."/>
            <person name="Liu J."/>
            <person name="Shao H."/>
            <person name="Ye R."/>
            <person name="Li L."/>
            <person name="Wei W."/>
            <person name="Wang X."/>
            <person name="Wang C."/>
            <person name="Huo Q."/>
            <person name="Li W."/>
            <person name="Guo W."/>
            <person name="Chen H."/>
            <person name="Chen S."/>
            <person name="Zhou L."/>
            <person name="Zhou L."/>
            <person name="Ni X."/>
            <person name="Tian J."/>
            <person name="Zhou Y."/>
            <person name="Sheng Y."/>
            <person name="Liu T."/>
            <person name="Pan Y."/>
            <person name="Xia L."/>
            <person name="Li J."/>
            <person name="Zhao F."/>
            <person name="Cao W."/>
        </authorList>
    </citation>
    <scope>NUCLEOTIDE SEQUENCE</scope>
    <source>
        <strain evidence="1">Rsan-2018</strain>
        <tissue evidence="1">Larvae</tissue>
    </source>
</reference>
<accession>A0A9D4TBK9</accession>
<proteinExistence type="predicted"/>
<dbReference type="AlphaFoldDB" id="A0A9D4TBK9"/>
<reference evidence="1" key="1">
    <citation type="journal article" date="2020" name="Cell">
        <title>Large-Scale Comparative Analyses of Tick Genomes Elucidate Their Genetic Diversity and Vector Capacities.</title>
        <authorList>
            <consortium name="Tick Genome and Microbiome Consortium (TIGMIC)"/>
            <person name="Jia N."/>
            <person name="Wang J."/>
            <person name="Shi W."/>
            <person name="Du L."/>
            <person name="Sun Y."/>
            <person name="Zhan W."/>
            <person name="Jiang J.F."/>
            <person name="Wang Q."/>
            <person name="Zhang B."/>
            <person name="Ji P."/>
            <person name="Bell-Sakyi L."/>
            <person name="Cui X.M."/>
            <person name="Yuan T.T."/>
            <person name="Jiang B.G."/>
            <person name="Yang W.F."/>
            <person name="Lam T.T."/>
            <person name="Chang Q.C."/>
            <person name="Ding S.J."/>
            <person name="Wang X.J."/>
            <person name="Zhu J.G."/>
            <person name="Ruan X.D."/>
            <person name="Zhao L."/>
            <person name="Wei J.T."/>
            <person name="Ye R.Z."/>
            <person name="Que T.C."/>
            <person name="Du C.H."/>
            <person name="Zhou Y.H."/>
            <person name="Cheng J.X."/>
            <person name="Dai P.F."/>
            <person name="Guo W.B."/>
            <person name="Han X.H."/>
            <person name="Huang E.J."/>
            <person name="Li L.F."/>
            <person name="Wei W."/>
            <person name="Gao Y.C."/>
            <person name="Liu J.Z."/>
            <person name="Shao H.Z."/>
            <person name="Wang X."/>
            <person name="Wang C.C."/>
            <person name="Yang T.C."/>
            <person name="Huo Q.B."/>
            <person name="Li W."/>
            <person name="Chen H.Y."/>
            <person name="Chen S.E."/>
            <person name="Zhou L.G."/>
            <person name="Ni X.B."/>
            <person name="Tian J.H."/>
            <person name="Sheng Y."/>
            <person name="Liu T."/>
            <person name="Pan Y.S."/>
            <person name="Xia L.Y."/>
            <person name="Li J."/>
            <person name="Zhao F."/>
            <person name="Cao W.C."/>
        </authorList>
    </citation>
    <scope>NUCLEOTIDE SEQUENCE</scope>
    <source>
        <strain evidence="1">Rsan-2018</strain>
    </source>
</reference>
<evidence type="ECO:0000313" key="1">
    <source>
        <dbReference type="EMBL" id="KAH7984458.1"/>
    </source>
</evidence>
<protein>
    <submittedName>
        <fullName evidence="1">Uncharacterized protein</fullName>
    </submittedName>
</protein>